<dbReference type="GO" id="GO:0005737">
    <property type="term" value="C:cytoplasm"/>
    <property type="evidence" value="ECO:0007669"/>
    <property type="project" value="InterPro"/>
</dbReference>
<dbReference type="InterPro" id="IPR011004">
    <property type="entry name" value="Trimer_LpxA-like_sf"/>
</dbReference>
<evidence type="ECO:0000256" key="4">
    <source>
        <dbReference type="ARBA" id="ARBA00023315"/>
    </source>
</evidence>
<evidence type="ECO:0000256" key="1">
    <source>
        <dbReference type="ARBA" id="ARBA00007274"/>
    </source>
</evidence>
<gene>
    <name evidence="5" type="ORF">A5892_13745</name>
</gene>
<dbReference type="EMBL" id="CP015243">
    <property type="protein sequence ID" value="ANF59678.1"/>
    <property type="molecule type" value="Genomic_DNA"/>
</dbReference>
<organism evidence="5 6">
    <name type="scientific">Halotalea alkalilenta</name>
    <dbReference type="NCBI Taxonomy" id="376489"/>
    <lineage>
        <taxon>Bacteria</taxon>
        <taxon>Pseudomonadati</taxon>
        <taxon>Pseudomonadota</taxon>
        <taxon>Gammaproteobacteria</taxon>
        <taxon>Oceanospirillales</taxon>
        <taxon>Halomonadaceae</taxon>
        <taxon>Halotalea</taxon>
    </lineage>
</organism>
<dbReference type="InterPro" id="IPR001451">
    <property type="entry name" value="Hexapep"/>
</dbReference>
<dbReference type="PROSITE" id="PS00101">
    <property type="entry name" value="HEXAPEP_TRANSFERASES"/>
    <property type="match status" value="1"/>
</dbReference>
<evidence type="ECO:0000313" key="5">
    <source>
        <dbReference type="EMBL" id="ANF59678.1"/>
    </source>
</evidence>
<keyword evidence="2" id="KW-0808">Transferase</keyword>
<comment type="similarity">
    <text evidence="1">Belongs to the transferase hexapeptide repeat family.</text>
</comment>
<accession>A0A172YK98</accession>
<evidence type="ECO:0008006" key="7">
    <source>
        <dbReference type="Google" id="ProtNLM"/>
    </source>
</evidence>
<proteinExistence type="inferred from homology"/>
<dbReference type="Pfam" id="PF00132">
    <property type="entry name" value="Hexapep"/>
    <property type="match status" value="1"/>
</dbReference>
<name>A0A172YK98_9GAMM</name>
<keyword evidence="6" id="KW-1185">Reference proteome</keyword>
<dbReference type="Gene3D" id="2.160.10.10">
    <property type="entry name" value="Hexapeptide repeat proteins"/>
    <property type="match status" value="1"/>
</dbReference>
<keyword evidence="4" id="KW-0012">Acyltransferase</keyword>
<dbReference type="KEGG" id="haa:A5892_13745"/>
<dbReference type="SUPFAM" id="SSF51161">
    <property type="entry name" value="Trimeric LpxA-like enzymes"/>
    <property type="match status" value="1"/>
</dbReference>
<evidence type="ECO:0000256" key="3">
    <source>
        <dbReference type="ARBA" id="ARBA00022737"/>
    </source>
</evidence>
<keyword evidence="3" id="KW-0677">Repeat</keyword>
<dbReference type="PIRSF" id="PIRSF000441">
    <property type="entry name" value="CysE"/>
    <property type="match status" value="1"/>
</dbReference>
<dbReference type="GO" id="GO:0009001">
    <property type="term" value="F:serine O-acetyltransferase activity"/>
    <property type="evidence" value="ECO:0007669"/>
    <property type="project" value="InterPro"/>
</dbReference>
<dbReference type="AlphaFoldDB" id="A0A172YK98"/>
<evidence type="ECO:0000313" key="6">
    <source>
        <dbReference type="Proteomes" id="UP000077875"/>
    </source>
</evidence>
<dbReference type="GO" id="GO:0006535">
    <property type="term" value="P:cysteine biosynthetic process from serine"/>
    <property type="evidence" value="ECO:0007669"/>
    <property type="project" value="InterPro"/>
</dbReference>
<reference evidence="5 6" key="1">
    <citation type="submission" date="2016-04" db="EMBL/GenBank/DDBJ databases">
        <title>Complete Genome Sequence of Halotalea alkalilenta IHB B 13600.</title>
        <authorList>
            <person name="Swarnkar M.K."/>
            <person name="Sharma A."/>
            <person name="Kaushal K."/>
            <person name="Soni R."/>
            <person name="Rana S."/>
            <person name="Singh A.K."/>
            <person name="Gulati A."/>
        </authorList>
    </citation>
    <scope>NUCLEOTIDE SEQUENCE [LARGE SCALE GENOMIC DNA]</scope>
    <source>
        <strain evidence="5 6">IHB B 13600</strain>
    </source>
</reference>
<dbReference type="PANTHER" id="PTHR42811">
    <property type="entry name" value="SERINE ACETYLTRANSFERASE"/>
    <property type="match status" value="1"/>
</dbReference>
<protein>
    <recommendedName>
        <fullName evidence="7">Serine acetyltransferase</fullName>
    </recommendedName>
</protein>
<dbReference type="InterPro" id="IPR018357">
    <property type="entry name" value="Hexapep_transf_CS"/>
</dbReference>
<dbReference type="CDD" id="cd03354">
    <property type="entry name" value="LbH_SAT"/>
    <property type="match status" value="1"/>
</dbReference>
<sequence>MKEFKKAPGLKSKIAIFIFRLANGYEKSSLLKPVLFIFIVANKVINEFIFSIEIPHSTKIGPGFVMNHPHGIVINKASVIGENVKVRQFTTIGNNGKNKKSPIICDNVELGANVNLIGNIILGAGSKVGAGTTVTKTLSANSIAIGCGFRVL</sequence>
<dbReference type="STRING" id="376489.A5892_13745"/>
<evidence type="ECO:0000256" key="2">
    <source>
        <dbReference type="ARBA" id="ARBA00022679"/>
    </source>
</evidence>
<dbReference type="InterPro" id="IPR005881">
    <property type="entry name" value="Ser_O-AcTrfase"/>
</dbReference>
<dbReference type="InterPro" id="IPR045304">
    <property type="entry name" value="LbH_SAT"/>
</dbReference>
<dbReference type="Proteomes" id="UP000077875">
    <property type="component" value="Chromosome"/>
</dbReference>